<dbReference type="SUPFAM" id="SSF50249">
    <property type="entry name" value="Nucleic acid-binding proteins"/>
    <property type="match status" value="1"/>
</dbReference>
<evidence type="ECO:0000313" key="8">
    <source>
        <dbReference type="Proteomes" id="UP000184148"/>
    </source>
</evidence>
<evidence type="ECO:0000256" key="2">
    <source>
        <dbReference type="ARBA" id="ARBA00022540"/>
    </source>
</evidence>
<protein>
    <recommendedName>
        <fullName evidence="4 5">Translation initiation factor IF-1</fullName>
    </recommendedName>
</protein>
<dbReference type="PROSITE" id="PS50832">
    <property type="entry name" value="S1_IF1_TYPE"/>
    <property type="match status" value="1"/>
</dbReference>
<accession>A0A1M4WHW0</accession>
<evidence type="ECO:0000256" key="3">
    <source>
        <dbReference type="ARBA" id="ARBA00022917"/>
    </source>
</evidence>
<dbReference type="HAMAP" id="MF_00075">
    <property type="entry name" value="IF_1"/>
    <property type="match status" value="1"/>
</dbReference>
<dbReference type="GO" id="GO:0005829">
    <property type="term" value="C:cytosol"/>
    <property type="evidence" value="ECO:0007669"/>
    <property type="project" value="TreeGrafter"/>
</dbReference>
<dbReference type="InterPro" id="IPR012340">
    <property type="entry name" value="NA-bd_OB-fold"/>
</dbReference>
<dbReference type="Proteomes" id="UP000184148">
    <property type="component" value="Unassembled WGS sequence"/>
</dbReference>
<dbReference type="AlphaFoldDB" id="A0A1M4WHW0"/>
<dbReference type="EMBL" id="FQUY01000006">
    <property type="protein sequence ID" value="SHE80552.1"/>
    <property type="molecule type" value="Genomic_DNA"/>
</dbReference>
<sequence>MSKNDVIEVEGKVLEPLPNAMFRVELQNGHKVLAHVSGKIRMNFIRILPGDRVTVELSPYDLTRGRIVYRFK</sequence>
<dbReference type="SMART" id="SM00316">
    <property type="entry name" value="S1"/>
    <property type="match status" value="1"/>
</dbReference>
<evidence type="ECO:0000259" key="6">
    <source>
        <dbReference type="PROSITE" id="PS50832"/>
    </source>
</evidence>
<evidence type="ECO:0000256" key="4">
    <source>
        <dbReference type="HAMAP-Rule" id="MF_00075"/>
    </source>
</evidence>
<organism evidence="7 8">
    <name type="scientific">Desulforamulus putei DSM 12395</name>
    <dbReference type="NCBI Taxonomy" id="1121429"/>
    <lineage>
        <taxon>Bacteria</taxon>
        <taxon>Bacillati</taxon>
        <taxon>Bacillota</taxon>
        <taxon>Clostridia</taxon>
        <taxon>Eubacteriales</taxon>
        <taxon>Peptococcaceae</taxon>
        <taxon>Desulforamulus</taxon>
    </lineage>
</organism>
<dbReference type="FunFam" id="2.40.50.140:FF:000002">
    <property type="entry name" value="Translation initiation factor IF-1"/>
    <property type="match status" value="1"/>
</dbReference>
<dbReference type="SMR" id="A0A1M4WHW0"/>
<dbReference type="RefSeq" id="WP_003544696.1">
    <property type="nucleotide sequence ID" value="NZ_FQUY01000006.1"/>
</dbReference>
<comment type="similarity">
    <text evidence="1 4">Belongs to the IF-1 family.</text>
</comment>
<dbReference type="OrthoDB" id="9803250at2"/>
<keyword evidence="4" id="KW-0694">RNA-binding</keyword>
<dbReference type="Pfam" id="PF01176">
    <property type="entry name" value="eIF-1a"/>
    <property type="match status" value="1"/>
</dbReference>
<reference evidence="8" key="1">
    <citation type="submission" date="2016-11" db="EMBL/GenBank/DDBJ databases">
        <authorList>
            <person name="Varghese N."/>
            <person name="Submissions S."/>
        </authorList>
    </citation>
    <scope>NUCLEOTIDE SEQUENCE [LARGE SCALE GENOMIC DNA]</scope>
    <source>
        <strain evidence="8">DSM 12395</strain>
    </source>
</reference>
<dbReference type="GO" id="GO:0043022">
    <property type="term" value="F:ribosome binding"/>
    <property type="evidence" value="ECO:0007669"/>
    <property type="project" value="UniProtKB-UniRule"/>
</dbReference>
<dbReference type="InterPro" id="IPR003029">
    <property type="entry name" value="S1_domain"/>
</dbReference>
<keyword evidence="2 4" id="KW-0396">Initiation factor</keyword>
<keyword evidence="4" id="KW-0963">Cytoplasm</keyword>
<comment type="function">
    <text evidence="4">One of the essential components for the initiation of protein synthesis. Stabilizes the binding of IF-2 and IF-3 on the 30S subunit to which N-formylmethionyl-tRNA(fMet) subsequently binds. Helps modulate mRNA selection, yielding the 30S pre-initiation complex (PIC). Upon addition of the 50S ribosomal subunit IF-1, IF-2 and IF-3 are released leaving the mature 70S translation initiation complex.</text>
</comment>
<evidence type="ECO:0000256" key="5">
    <source>
        <dbReference type="NCBIfam" id="TIGR00008"/>
    </source>
</evidence>
<dbReference type="GO" id="GO:0003743">
    <property type="term" value="F:translation initiation factor activity"/>
    <property type="evidence" value="ECO:0007669"/>
    <property type="project" value="UniProtKB-UniRule"/>
</dbReference>
<feature type="domain" description="S1-like" evidence="6">
    <location>
        <begin position="1"/>
        <end position="72"/>
    </location>
</feature>
<evidence type="ECO:0000313" key="7">
    <source>
        <dbReference type="EMBL" id="SHE80552.1"/>
    </source>
</evidence>
<dbReference type="InterPro" id="IPR004368">
    <property type="entry name" value="TIF_IF1"/>
</dbReference>
<gene>
    <name evidence="4" type="primary">infA</name>
    <name evidence="7" type="ORF">SAMN02745133_01183</name>
</gene>
<dbReference type="STRING" id="1121429.SAMN02745133_01183"/>
<keyword evidence="3 4" id="KW-0648">Protein biosynthesis</keyword>
<evidence type="ECO:0000256" key="1">
    <source>
        <dbReference type="ARBA" id="ARBA00010939"/>
    </source>
</evidence>
<dbReference type="NCBIfam" id="TIGR00008">
    <property type="entry name" value="infA"/>
    <property type="match status" value="1"/>
</dbReference>
<dbReference type="PANTHER" id="PTHR33370">
    <property type="entry name" value="TRANSLATION INITIATION FACTOR IF-1, CHLOROPLASTIC"/>
    <property type="match status" value="1"/>
</dbReference>
<name>A0A1M4WHW0_9FIRM</name>
<proteinExistence type="inferred from homology"/>
<dbReference type="InterPro" id="IPR006196">
    <property type="entry name" value="RNA-binding_domain_S1_IF1"/>
</dbReference>
<keyword evidence="4" id="KW-0699">rRNA-binding</keyword>
<dbReference type="GO" id="GO:0019843">
    <property type="term" value="F:rRNA binding"/>
    <property type="evidence" value="ECO:0007669"/>
    <property type="project" value="UniProtKB-UniRule"/>
</dbReference>
<dbReference type="PANTHER" id="PTHR33370:SF1">
    <property type="entry name" value="TRANSLATION INITIATION FACTOR IF-1, CHLOROPLASTIC"/>
    <property type="match status" value="1"/>
</dbReference>
<keyword evidence="8" id="KW-1185">Reference proteome</keyword>
<dbReference type="Gene3D" id="2.40.50.140">
    <property type="entry name" value="Nucleic acid-binding proteins"/>
    <property type="match status" value="1"/>
</dbReference>
<comment type="subunit">
    <text evidence="4">Component of the 30S ribosomal translation pre-initiation complex which assembles on the 30S ribosome in the order IF-2 and IF-3, IF-1 and N-formylmethionyl-tRNA(fMet); mRNA recruitment can occur at any time during PIC assembly.</text>
</comment>
<comment type="subcellular location">
    <subcellularLocation>
        <location evidence="4">Cytoplasm</location>
    </subcellularLocation>
</comment>
<dbReference type="CDD" id="cd04451">
    <property type="entry name" value="S1_IF1"/>
    <property type="match status" value="1"/>
</dbReference>